<dbReference type="InterPro" id="IPR001007">
    <property type="entry name" value="VWF_dom"/>
</dbReference>
<evidence type="ECO:0000259" key="5">
    <source>
        <dbReference type="PROSITE" id="PS50184"/>
    </source>
</evidence>
<sequence length="518" mass="57490">MERIMFNGATTIALTALLFTMLLNYTTDCYPLHMRLSRSKRAFSYIANETACMVDHIVYRGGDPIPTDDPCETCRCRPPGFSCVLRECEVKTGCRAIRHSGECCPLYQCGCEHNGRYYRDGERIPNAESPCYSCYCQGSSITCSLANCKFRFDCEPDYILGECCPRYDHCPPEWDENAIMVKSTEVPRLASSIFMSSTPSSAMTETIATNLGIESESTSNSDQVHLNEEPKSITTTPSIWTQDHQQRTTTNKPSTMNDEVSTTEKGEEQFEISTSTPAFVQDITTTESASAKYDDVPSRNESQLDDADMYQMASLLTTESSSLIDEMSNESTTMTDMIITDTDSTTQQEQMVHDISTSTVQPSMAIESKTEQEESEKSTTENNNSNLFYLPLEETETLTSNVNVSTEFSIETTTVVSVGTLHSIVENNSTIKSESTTTSEGAETFHKESDPTTTISPLNLSETVTQMNDPIDSTAMRVDDESLTTIEPMKTFQTTTTPNDDGTIEKSNIMINITEVST</sequence>
<dbReference type="PROSITE" id="PS50184">
    <property type="entry name" value="VWFC_2"/>
    <property type="match status" value="1"/>
</dbReference>
<evidence type="ECO:0000256" key="3">
    <source>
        <dbReference type="ARBA" id="ARBA00022729"/>
    </source>
</evidence>
<keyword evidence="2" id="KW-0964">Secreted</keyword>
<evidence type="ECO:0000313" key="6">
    <source>
        <dbReference type="EMBL" id="KAJ6222136.1"/>
    </source>
</evidence>
<dbReference type="SMART" id="SM00214">
    <property type="entry name" value="VWC"/>
    <property type="match status" value="2"/>
</dbReference>
<feature type="region of interest" description="Disordered" evidence="4">
    <location>
        <begin position="233"/>
        <end position="262"/>
    </location>
</feature>
<comment type="caution">
    <text evidence="6">The sequence shown here is derived from an EMBL/GenBank/DDBJ whole genome shotgun (WGS) entry which is preliminary data.</text>
</comment>
<dbReference type="EMBL" id="JAPWDV010000001">
    <property type="protein sequence ID" value="KAJ6222136.1"/>
    <property type="molecule type" value="Genomic_DNA"/>
</dbReference>
<dbReference type="InterPro" id="IPR052424">
    <property type="entry name" value="Kielin_Chordin-BMP_Reg"/>
</dbReference>
<gene>
    <name evidence="6" type="ORF">RDWZM_000681</name>
</gene>
<dbReference type="PANTHER" id="PTHR46698">
    <property type="entry name" value="CROSSVEINLESS 2"/>
    <property type="match status" value="1"/>
</dbReference>
<protein>
    <recommendedName>
        <fullName evidence="5">VWFC domain-containing protein</fullName>
    </recommendedName>
</protein>
<feature type="compositionally biased region" description="Low complexity" evidence="4">
    <location>
        <begin position="432"/>
        <end position="442"/>
    </location>
</feature>
<evidence type="ECO:0000256" key="1">
    <source>
        <dbReference type="ARBA" id="ARBA00004613"/>
    </source>
</evidence>
<dbReference type="OMA" id="LEGESHI"/>
<dbReference type="SUPFAM" id="SSF57603">
    <property type="entry name" value="FnI-like domain"/>
    <property type="match status" value="2"/>
</dbReference>
<dbReference type="Gene3D" id="2.10.70.10">
    <property type="entry name" value="Complement Module, domain 1"/>
    <property type="match status" value="1"/>
</dbReference>
<dbReference type="PANTHER" id="PTHR46698:SF4">
    <property type="entry name" value="CROSSVEINLESS 2"/>
    <property type="match status" value="1"/>
</dbReference>
<proteinExistence type="predicted"/>
<evidence type="ECO:0000256" key="4">
    <source>
        <dbReference type="SAM" id="MobiDB-lite"/>
    </source>
</evidence>
<keyword evidence="7" id="KW-1185">Reference proteome</keyword>
<feature type="region of interest" description="Disordered" evidence="4">
    <location>
        <begin position="432"/>
        <end position="453"/>
    </location>
</feature>
<feature type="compositionally biased region" description="Basic and acidic residues" evidence="4">
    <location>
        <begin position="368"/>
        <end position="379"/>
    </location>
</feature>
<accession>A0A9Q0MA66</accession>
<reference evidence="6" key="1">
    <citation type="submission" date="2022-12" db="EMBL/GenBank/DDBJ databases">
        <title>Genome assemblies of Blomia tropicalis.</title>
        <authorList>
            <person name="Cui Y."/>
        </authorList>
    </citation>
    <scope>NUCLEOTIDE SEQUENCE</scope>
    <source>
        <tissue evidence="6">Adult mites</tissue>
    </source>
</reference>
<dbReference type="GO" id="GO:0005576">
    <property type="term" value="C:extracellular region"/>
    <property type="evidence" value="ECO:0007669"/>
    <property type="project" value="UniProtKB-SubCell"/>
</dbReference>
<name>A0A9Q0MA66_BLOTA</name>
<dbReference type="AlphaFoldDB" id="A0A9Q0MA66"/>
<evidence type="ECO:0000256" key="2">
    <source>
        <dbReference type="ARBA" id="ARBA00022525"/>
    </source>
</evidence>
<feature type="region of interest" description="Disordered" evidence="4">
    <location>
        <begin position="355"/>
        <end position="384"/>
    </location>
</feature>
<evidence type="ECO:0000313" key="7">
    <source>
        <dbReference type="Proteomes" id="UP001142055"/>
    </source>
</evidence>
<feature type="compositionally biased region" description="Polar residues" evidence="4">
    <location>
        <begin position="233"/>
        <end position="260"/>
    </location>
</feature>
<dbReference type="Pfam" id="PF23334">
    <property type="entry name" value="VWC2L_2nd"/>
    <property type="match status" value="1"/>
</dbReference>
<feature type="domain" description="VWFC" evidence="5">
    <location>
        <begin position="111"/>
        <end position="171"/>
    </location>
</feature>
<comment type="subcellular location">
    <subcellularLocation>
        <location evidence="1">Secreted</location>
    </subcellularLocation>
</comment>
<keyword evidence="3" id="KW-0732">Signal</keyword>
<organism evidence="6 7">
    <name type="scientific">Blomia tropicalis</name>
    <name type="common">Mite</name>
    <dbReference type="NCBI Taxonomy" id="40697"/>
    <lineage>
        <taxon>Eukaryota</taxon>
        <taxon>Metazoa</taxon>
        <taxon>Ecdysozoa</taxon>
        <taxon>Arthropoda</taxon>
        <taxon>Chelicerata</taxon>
        <taxon>Arachnida</taxon>
        <taxon>Acari</taxon>
        <taxon>Acariformes</taxon>
        <taxon>Sarcoptiformes</taxon>
        <taxon>Astigmata</taxon>
        <taxon>Glycyphagoidea</taxon>
        <taxon>Echimyopodidae</taxon>
        <taxon>Blomia</taxon>
    </lineage>
</organism>
<dbReference type="Proteomes" id="UP001142055">
    <property type="component" value="Chromosome 1"/>
</dbReference>